<reference evidence="6" key="1">
    <citation type="journal article" date="2013" name="Genetics">
        <title>The draft genome and transcriptome of Panagrellus redivivus are shaped by the harsh demands of a free-living lifestyle.</title>
        <authorList>
            <person name="Srinivasan J."/>
            <person name="Dillman A.R."/>
            <person name="Macchietto M.G."/>
            <person name="Heikkinen L."/>
            <person name="Lakso M."/>
            <person name="Fracchia K.M."/>
            <person name="Antoshechkin I."/>
            <person name="Mortazavi A."/>
            <person name="Wong G."/>
            <person name="Sternberg P.W."/>
        </authorList>
    </citation>
    <scope>NUCLEOTIDE SEQUENCE [LARGE SCALE GENOMIC DNA]</scope>
    <source>
        <strain evidence="6">MT8872</strain>
    </source>
</reference>
<keyword evidence="3 5" id="KW-1133">Transmembrane helix</keyword>
<feature type="transmembrane region" description="Helical" evidence="5">
    <location>
        <begin position="7"/>
        <end position="27"/>
    </location>
</feature>
<feature type="transmembrane region" description="Helical" evidence="5">
    <location>
        <begin position="388"/>
        <end position="411"/>
    </location>
</feature>
<evidence type="ECO:0000256" key="5">
    <source>
        <dbReference type="SAM" id="Phobius"/>
    </source>
</evidence>
<keyword evidence="2 5" id="KW-0812">Transmembrane</keyword>
<dbReference type="SUPFAM" id="SSF103473">
    <property type="entry name" value="MFS general substrate transporter"/>
    <property type="match status" value="1"/>
</dbReference>
<organism evidence="6 7">
    <name type="scientific">Panagrellus redivivus</name>
    <name type="common">Microworm</name>
    <dbReference type="NCBI Taxonomy" id="6233"/>
    <lineage>
        <taxon>Eukaryota</taxon>
        <taxon>Metazoa</taxon>
        <taxon>Ecdysozoa</taxon>
        <taxon>Nematoda</taxon>
        <taxon>Chromadorea</taxon>
        <taxon>Rhabditida</taxon>
        <taxon>Tylenchina</taxon>
        <taxon>Panagrolaimomorpha</taxon>
        <taxon>Panagrolaimoidea</taxon>
        <taxon>Panagrolaimidae</taxon>
        <taxon>Panagrellus</taxon>
    </lineage>
</organism>
<feature type="transmembrane region" description="Helical" evidence="5">
    <location>
        <begin position="300"/>
        <end position="318"/>
    </location>
</feature>
<dbReference type="GO" id="GO:0016020">
    <property type="term" value="C:membrane"/>
    <property type="evidence" value="ECO:0007669"/>
    <property type="project" value="UniProtKB-SubCell"/>
</dbReference>
<feature type="transmembrane region" description="Helical" evidence="5">
    <location>
        <begin position="171"/>
        <end position="192"/>
    </location>
</feature>
<dbReference type="Proteomes" id="UP000492821">
    <property type="component" value="Unassembled WGS sequence"/>
</dbReference>
<dbReference type="InterPro" id="IPR036259">
    <property type="entry name" value="MFS_trans_sf"/>
</dbReference>
<evidence type="ECO:0000256" key="2">
    <source>
        <dbReference type="ARBA" id="ARBA00022692"/>
    </source>
</evidence>
<evidence type="ECO:0000256" key="1">
    <source>
        <dbReference type="ARBA" id="ARBA00004141"/>
    </source>
</evidence>
<evidence type="ECO:0000256" key="4">
    <source>
        <dbReference type="ARBA" id="ARBA00023136"/>
    </source>
</evidence>
<dbReference type="AlphaFoldDB" id="A0A7E4VD26"/>
<dbReference type="GO" id="GO:0022857">
    <property type="term" value="F:transmembrane transporter activity"/>
    <property type="evidence" value="ECO:0007669"/>
    <property type="project" value="TreeGrafter"/>
</dbReference>
<feature type="transmembrane region" description="Helical" evidence="5">
    <location>
        <begin position="198"/>
        <end position="218"/>
    </location>
</feature>
<feature type="transmembrane region" description="Helical" evidence="5">
    <location>
        <begin position="104"/>
        <end position="132"/>
    </location>
</feature>
<comment type="subcellular location">
    <subcellularLocation>
        <location evidence="1">Membrane</location>
        <topology evidence="1">Multi-pass membrane protein</topology>
    </subcellularLocation>
</comment>
<evidence type="ECO:0000313" key="6">
    <source>
        <dbReference type="Proteomes" id="UP000492821"/>
    </source>
</evidence>
<dbReference type="PANTHER" id="PTHR23507">
    <property type="entry name" value="ZGC:174356"/>
    <property type="match status" value="1"/>
</dbReference>
<reference evidence="7" key="2">
    <citation type="submission" date="2020-10" db="UniProtKB">
        <authorList>
            <consortium name="WormBaseParasite"/>
        </authorList>
    </citation>
    <scope>IDENTIFICATION</scope>
</reference>
<evidence type="ECO:0000256" key="3">
    <source>
        <dbReference type="ARBA" id="ARBA00022989"/>
    </source>
</evidence>
<dbReference type="PANTHER" id="PTHR23507:SF27">
    <property type="entry name" value="SOLUTE CARRIER FAMILY RELATED"/>
    <property type="match status" value="1"/>
</dbReference>
<sequence>MPQNTLLRLWQIALPLGLYSATSAVFFPVSQSFVFWKICTHSTDITAIPVSACTNRSIVSSDVYLQTEANRIFMLGNIAMTLTAVFSATFLGKLGDEKSRKAALAIPLVGLLLADAVLIAMTAIPAMPAILYVLSETIFGLAGGYVSIMSSCFAFGSHLSKTQNVDRSKAMAVLEGAIGVGGILGFLATTFIRKSEYLLAYALMAFVHVVCLILVLILTDIKPEPVESSISTKTAKLPFATRIKDKFVAWIPLFDSNAPKNKIILLVSCFGCSFFAMIGSVQIIFYYLKHRFHWDLTLFSFLKAPHQFMSTATILFLFPYLKSSGTSDTTLALIGLLSRFFGHLWLIFAWNTYSVYLWVILDGFSRFSPTAIRSLLAHSVESDQQGRIFSLVSVVELFCSLLAALIFHTLFPASIEFGFPQTSFVIMAAVLLFPIGVFVFGRQYIGGKVDIQETKTQDEAIPLNEVKTGSSSE</sequence>
<feature type="transmembrane region" description="Helical" evidence="5">
    <location>
        <begin position="138"/>
        <end position="159"/>
    </location>
</feature>
<proteinExistence type="predicted"/>
<keyword evidence="6" id="KW-1185">Reference proteome</keyword>
<feature type="transmembrane region" description="Helical" evidence="5">
    <location>
        <begin position="263"/>
        <end position="288"/>
    </location>
</feature>
<name>A0A7E4VD26_PANRE</name>
<evidence type="ECO:0000313" key="7">
    <source>
        <dbReference type="WBParaSite" id="Pan_g19588.t1"/>
    </source>
</evidence>
<feature type="transmembrane region" description="Helical" evidence="5">
    <location>
        <begin position="423"/>
        <end position="441"/>
    </location>
</feature>
<feature type="transmembrane region" description="Helical" evidence="5">
    <location>
        <begin position="330"/>
        <end position="350"/>
    </location>
</feature>
<feature type="transmembrane region" description="Helical" evidence="5">
    <location>
        <begin position="72"/>
        <end position="92"/>
    </location>
</feature>
<dbReference type="Gene3D" id="1.20.1250.20">
    <property type="entry name" value="MFS general substrate transporter like domains"/>
    <property type="match status" value="1"/>
</dbReference>
<accession>A0A7E4VD26</accession>
<keyword evidence="4 5" id="KW-0472">Membrane</keyword>
<protein>
    <submittedName>
        <fullName evidence="7">MFS domain-containing protein</fullName>
    </submittedName>
</protein>
<feature type="transmembrane region" description="Helical" evidence="5">
    <location>
        <begin position="356"/>
        <end position="376"/>
    </location>
</feature>
<dbReference type="WBParaSite" id="Pan_g19588.t1">
    <property type="protein sequence ID" value="Pan_g19588.t1"/>
    <property type="gene ID" value="Pan_g19588"/>
</dbReference>